<dbReference type="AlphaFoldDB" id="D9THP3"/>
<dbReference type="Pfam" id="PF07282">
    <property type="entry name" value="Cas12f1-like_TNB"/>
    <property type="match status" value="1"/>
</dbReference>
<comment type="similarity">
    <text evidence="1">In the C-terminal section; belongs to the transposase 35 family.</text>
</comment>
<dbReference type="GO" id="GO:0003677">
    <property type="term" value="F:DNA binding"/>
    <property type="evidence" value="ECO:0007669"/>
    <property type="project" value="UniProtKB-KW"/>
</dbReference>
<dbReference type="InterPro" id="IPR051399">
    <property type="entry name" value="RNA-guided_DNA_endo/Transpos"/>
</dbReference>
<proteinExistence type="inferred from homology"/>
<keyword evidence="3" id="KW-0815">Transposition</keyword>
<evidence type="ECO:0000259" key="7">
    <source>
        <dbReference type="Pfam" id="PF07282"/>
    </source>
</evidence>
<dbReference type="NCBIfam" id="TIGR01766">
    <property type="entry name" value="IS200/IS605 family accessory protein TnpB-like domain"/>
    <property type="match status" value="1"/>
</dbReference>
<evidence type="ECO:0000256" key="2">
    <source>
        <dbReference type="ARBA" id="ARBA00011044"/>
    </source>
</evidence>
<organism evidence="8 9">
    <name type="scientific">Caldicellulosiruptor obsidiansis (strain ATCC BAA-2073 / JCM 16842 / OB47)</name>
    <dbReference type="NCBI Taxonomy" id="608506"/>
    <lineage>
        <taxon>Bacteria</taxon>
        <taxon>Bacillati</taxon>
        <taxon>Bacillota</taxon>
        <taxon>Bacillota incertae sedis</taxon>
        <taxon>Caldicellulosiruptorales</taxon>
        <taxon>Caldicellulosiruptoraceae</taxon>
        <taxon>Caldicellulosiruptor</taxon>
    </lineage>
</organism>
<dbReference type="EMBL" id="CP002164">
    <property type="protein sequence ID" value="ADL43518.1"/>
    <property type="molecule type" value="Genomic_DNA"/>
</dbReference>
<dbReference type="PANTHER" id="PTHR30405:SF11">
    <property type="entry name" value="RNA-GUIDED DNA ENDONUCLEASE RV2885C-RELATED"/>
    <property type="match status" value="1"/>
</dbReference>
<evidence type="ECO:0000313" key="8">
    <source>
        <dbReference type="EMBL" id="ADL43518.1"/>
    </source>
</evidence>
<reference evidence="8 9" key="1">
    <citation type="journal article" date="2010" name="J. Bacteriol.">
        <title>Complete genome sequence of the cellulolytic thermophile Caldicellulosiruptor obsidiansis OB47T.</title>
        <authorList>
            <person name="Elkins J.G."/>
            <person name="Lochner A."/>
            <person name="Hamilton-Brehm S.D."/>
            <person name="Davenport K.W."/>
            <person name="Podar M."/>
            <person name="Brown S.D."/>
            <person name="Land M.L."/>
            <person name="Hauser L.J."/>
            <person name="Klingeman D.M."/>
            <person name="Raman B."/>
            <person name="Goodwin L.A."/>
            <person name="Tapia R."/>
            <person name="Meincke L.J."/>
            <person name="Detter J.C."/>
            <person name="Bruce D.C."/>
            <person name="Han C.S."/>
            <person name="Palumbo A.V."/>
            <person name="Cottingham R.W."/>
            <person name="Keller M."/>
            <person name="Graham D.E."/>
        </authorList>
    </citation>
    <scope>NUCLEOTIDE SEQUENCE [LARGE SCALE GENOMIC DNA]</scope>
    <source>
        <strain evidence="9">ATCC BAA-2073 / strain OB47</strain>
    </source>
</reference>
<dbReference type="GO" id="GO:0032196">
    <property type="term" value="P:transposition"/>
    <property type="evidence" value="ECO:0007669"/>
    <property type="project" value="UniProtKB-KW"/>
</dbReference>
<evidence type="ECO:0000256" key="1">
    <source>
        <dbReference type="ARBA" id="ARBA00008761"/>
    </source>
</evidence>
<accession>D9THP3</accession>
<feature type="domain" description="Cas12f1-like TNB" evidence="7">
    <location>
        <begin position="314"/>
        <end position="380"/>
    </location>
</feature>
<keyword evidence="9" id="KW-1185">Reference proteome</keyword>
<gene>
    <name evidence="8" type="ordered locus">COB47_2279</name>
</gene>
<dbReference type="Proteomes" id="UP000000347">
    <property type="component" value="Chromosome"/>
</dbReference>
<dbReference type="KEGG" id="cob:COB47_2279"/>
<dbReference type="RefSeq" id="WP_013291512.1">
    <property type="nucleotide sequence ID" value="NC_014392.1"/>
</dbReference>
<evidence type="ECO:0000256" key="5">
    <source>
        <dbReference type="ARBA" id="ARBA00023172"/>
    </source>
</evidence>
<dbReference type="eggNOG" id="COG0675">
    <property type="taxonomic scope" value="Bacteria"/>
</dbReference>
<dbReference type="STRING" id="608506.COB47_2279"/>
<feature type="domain" description="Probable transposase IS891/IS1136/IS1341" evidence="6">
    <location>
        <begin position="183"/>
        <end position="295"/>
    </location>
</feature>
<evidence type="ECO:0000259" key="6">
    <source>
        <dbReference type="Pfam" id="PF01385"/>
    </source>
</evidence>
<dbReference type="OrthoDB" id="1714574at2"/>
<sequence length="408" mass="48190">MYKTQKNHIRCDKQTYKLLRMLCHFSKNLYNYALYHIRQHYFKTQEYLPYESVYHLVKENENYRLLPSQVAQQTLISVDEAFKSFLSLLKAKKEGRIDKKISIPTYLPKEGMYQIVFPKDQFKVEGNKLRLSLGRNFYKEFGVRYLYFDLPQNIRGKKIKEVRIVPRFHGKWFEIEYVYEEEEEEEQNYNLDKSRYLSIDLGLDNFAAVVDTIGTAFLIEGRYIKSVNRWYNKQKARLQSIYSKQNIKYGKRLARICLRRQHIIDNFLNQAVNYIIKHCLNNQIGTVVIGEMKDIKQKINLGVVNNQNFVNIPYERFKRKLEAKCEYYGLEYVEVDESYTSQRCNRCGTVEKSNRKHRGLYVCKDCGYVVNADINGALNILAKVAGESAKKQIVSSGCVNHPVRIRVA</sequence>
<evidence type="ECO:0000313" key="9">
    <source>
        <dbReference type="Proteomes" id="UP000000347"/>
    </source>
</evidence>
<comment type="similarity">
    <text evidence="2">In the N-terminal section; belongs to the transposase 2 family.</text>
</comment>
<dbReference type="PANTHER" id="PTHR30405">
    <property type="entry name" value="TRANSPOSASE"/>
    <property type="match status" value="1"/>
</dbReference>
<dbReference type="Pfam" id="PF01385">
    <property type="entry name" value="OrfB_IS605"/>
    <property type="match status" value="1"/>
</dbReference>
<evidence type="ECO:0000256" key="3">
    <source>
        <dbReference type="ARBA" id="ARBA00022578"/>
    </source>
</evidence>
<dbReference type="HOGENOM" id="CLU_032903_16_0_9"/>
<dbReference type="InterPro" id="IPR001959">
    <property type="entry name" value="Transposase"/>
</dbReference>
<name>D9THP3_CALOO</name>
<dbReference type="NCBIfam" id="NF040570">
    <property type="entry name" value="guided_TnpB"/>
    <property type="match status" value="1"/>
</dbReference>
<evidence type="ECO:0000256" key="4">
    <source>
        <dbReference type="ARBA" id="ARBA00023125"/>
    </source>
</evidence>
<dbReference type="GO" id="GO:0006310">
    <property type="term" value="P:DNA recombination"/>
    <property type="evidence" value="ECO:0007669"/>
    <property type="project" value="UniProtKB-KW"/>
</dbReference>
<protein>
    <submittedName>
        <fullName evidence="8">Transposase, IS605 OrfB family</fullName>
    </submittedName>
</protein>
<dbReference type="InterPro" id="IPR010095">
    <property type="entry name" value="Cas12f1-like_TNB"/>
</dbReference>
<keyword evidence="5" id="KW-0233">DNA recombination</keyword>
<keyword evidence="4" id="KW-0238">DNA-binding</keyword>